<comment type="subcellular location">
    <subcellularLocation>
        <location evidence="1">Nucleus</location>
    </subcellularLocation>
</comment>
<dbReference type="GO" id="GO:0005634">
    <property type="term" value="C:nucleus"/>
    <property type="evidence" value="ECO:0007669"/>
    <property type="project" value="UniProtKB-SubCell"/>
</dbReference>
<keyword evidence="2" id="KW-0479">Metal-binding</keyword>
<evidence type="ECO:0000313" key="9">
    <source>
        <dbReference type="EMBL" id="KQJ91445.1"/>
    </source>
</evidence>
<proteinExistence type="predicted"/>
<accession>I1ISR6</accession>
<organism evidence="9">
    <name type="scientific">Brachypodium distachyon</name>
    <name type="common">Purple false brome</name>
    <name type="synonym">Trachynia distachya</name>
    <dbReference type="NCBI Taxonomy" id="15368"/>
    <lineage>
        <taxon>Eukaryota</taxon>
        <taxon>Viridiplantae</taxon>
        <taxon>Streptophyta</taxon>
        <taxon>Embryophyta</taxon>
        <taxon>Tracheophyta</taxon>
        <taxon>Spermatophyta</taxon>
        <taxon>Magnoliopsida</taxon>
        <taxon>Liliopsida</taxon>
        <taxon>Poales</taxon>
        <taxon>Poaceae</taxon>
        <taxon>BOP clade</taxon>
        <taxon>Pooideae</taxon>
        <taxon>Stipodae</taxon>
        <taxon>Brachypodieae</taxon>
        <taxon>Brachypodium</taxon>
    </lineage>
</organism>
<reference evidence="9" key="2">
    <citation type="submission" date="2017-06" db="EMBL/GenBank/DDBJ databases">
        <title>WGS assembly of Brachypodium distachyon.</title>
        <authorList>
            <consortium name="The International Brachypodium Initiative"/>
            <person name="Lucas S."/>
            <person name="Harmon-Smith M."/>
            <person name="Lail K."/>
            <person name="Tice H."/>
            <person name="Grimwood J."/>
            <person name="Bruce D."/>
            <person name="Barry K."/>
            <person name="Shu S."/>
            <person name="Lindquist E."/>
            <person name="Wang M."/>
            <person name="Pitluck S."/>
            <person name="Vogel J.P."/>
            <person name="Garvin D.F."/>
            <person name="Mockler T.C."/>
            <person name="Schmutz J."/>
            <person name="Rokhsar D."/>
            <person name="Bevan M.W."/>
        </authorList>
    </citation>
    <scope>NUCLEOTIDE SEQUENCE</scope>
    <source>
        <strain evidence="9">Bd21</strain>
    </source>
</reference>
<dbReference type="OMA" id="MQRPAME"/>
<dbReference type="PROSITE" id="PS50157">
    <property type="entry name" value="ZINC_FINGER_C2H2_2"/>
    <property type="match status" value="1"/>
</dbReference>
<dbReference type="InterPro" id="IPR013087">
    <property type="entry name" value="Znf_C2H2_type"/>
</dbReference>
<dbReference type="RefSeq" id="XP_010239446.1">
    <property type="nucleotide sequence ID" value="XM_010241144.3"/>
</dbReference>
<dbReference type="STRING" id="15368.I1ISR6"/>
<evidence type="ECO:0000313" key="11">
    <source>
        <dbReference type="Proteomes" id="UP000008810"/>
    </source>
</evidence>
<evidence type="ECO:0000256" key="5">
    <source>
        <dbReference type="ARBA" id="ARBA00023242"/>
    </source>
</evidence>
<dbReference type="InterPro" id="IPR036236">
    <property type="entry name" value="Znf_C2H2_sf"/>
</dbReference>
<dbReference type="InterPro" id="IPR044246">
    <property type="entry name" value="ZFP3-like"/>
</dbReference>
<feature type="domain" description="C2H2-type" evidence="8">
    <location>
        <begin position="44"/>
        <end position="71"/>
    </location>
</feature>
<dbReference type="AlphaFoldDB" id="I1ISR6"/>
<evidence type="ECO:0000256" key="4">
    <source>
        <dbReference type="ARBA" id="ARBA00022833"/>
    </source>
</evidence>
<dbReference type="PANTHER" id="PTHR47287">
    <property type="entry name" value="C2H2 AND C2HC ZINC FINGERS SUPERFAMILY PROTEIN"/>
    <property type="match status" value="1"/>
</dbReference>
<feature type="compositionally biased region" description="Low complexity" evidence="7">
    <location>
        <begin position="84"/>
        <end position="98"/>
    </location>
</feature>
<reference evidence="9 10" key="1">
    <citation type="journal article" date="2010" name="Nature">
        <title>Genome sequencing and analysis of the model grass Brachypodium distachyon.</title>
        <authorList>
            <consortium name="International Brachypodium Initiative"/>
        </authorList>
    </citation>
    <scope>NUCLEOTIDE SEQUENCE [LARGE SCALE GENOMIC DNA]</scope>
    <source>
        <strain evidence="9">Bd21</strain>
        <strain evidence="10">cv. Bd21</strain>
    </source>
</reference>
<evidence type="ECO:0000313" key="10">
    <source>
        <dbReference type="EnsemblPlants" id="KQJ91445"/>
    </source>
</evidence>
<dbReference type="GO" id="GO:0009788">
    <property type="term" value="P:negative regulation of abscisic acid-activated signaling pathway"/>
    <property type="evidence" value="ECO:0007669"/>
    <property type="project" value="InterPro"/>
</dbReference>
<dbReference type="KEGG" id="bdi:104585144"/>
<dbReference type="OrthoDB" id="1933825at2759"/>
<sequence length="152" mass="16499">MERRHQLQYGGVSLDLRLEPTYRPGPAASPAADHGRDHQREEAFSCNYCHRKFSSSQALGGHQNAHKLERTLAKRNNSRLPHLAAEAAPASSSSSSRPAAAVVDQSWLHGSGELWAYRASAAETVVSGWAMTTAAGRNYGEEAAEMDLSLKL</sequence>
<evidence type="ECO:0000256" key="6">
    <source>
        <dbReference type="PROSITE-ProRule" id="PRU00042"/>
    </source>
</evidence>
<reference evidence="10" key="3">
    <citation type="submission" date="2018-08" db="UniProtKB">
        <authorList>
            <consortium name="EnsemblPlants"/>
        </authorList>
    </citation>
    <scope>IDENTIFICATION</scope>
    <source>
        <strain evidence="10">cv. Bd21</strain>
    </source>
</reference>
<keyword evidence="3 6" id="KW-0863">Zinc-finger</keyword>
<evidence type="ECO:0000259" key="8">
    <source>
        <dbReference type="PROSITE" id="PS50157"/>
    </source>
</evidence>
<protein>
    <recommendedName>
        <fullName evidence="8">C2H2-type domain-containing protein</fullName>
    </recommendedName>
</protein>
<evidence type="ECO:0000256" key="3">
    <source>
        <dbReference type="ARBA" id="ARBA00022771"/>
    </source>
</evidence>
<feature type="region of interest" description="Disordered" evidence="7">
    <location>
        <begin position="18"/>
        <end position="39"/>
    </location>
</feature>
<dbReference type="Gene3D" id="3.30.160.60">
    <property type="entry name" value="Classic Zinc Finger"/>
    <property type="match status" value="1"/>
</dbReference>
<dbReference type="PROSITE" id="PS00028">
    <property type="entry name" value="ZINC_FINGER_C2H2_1"/>
    <property type="match status" value="1"/>
</dbReference>
<dbReference type="EMBL" id="CM000883">
    <property type="protein sequence ID" value="KQJ91445.1"/>
    <property type="molecule type" value="Genomic_DNA"/>
</dbReference>
<dbReference type="Proteomes" id="UP000008810">
    <property type="component" value="Chromosome 4"/>
</dbReference>
<keyword evidence="11" id="KW-1185">Reference proteome</keyword>
<dbReference type="Pfam" id="PF13912">
    <property type="entry name" value="zf-C2H2_6"/>
    <property type="match status" value="1"/>
</dbReference>
<dbReference type="PANTHER" id="PTHR47287:SF15">
    <property type="entry name" value="ZINC FINGER PROTEIN 3-LIKE"/>
    <property type="match status" value="1"/>
</dbReference>
<dbReference type="GO" id="GO:0008270">
    <property type="term" value="F:zinc ion binding"/>
    <property type="evidence" value="ECO:0007669"/>
    <property type="project" value="UniProtKB-KW"/>
</dbReference>
<dbReference type="EnsemblPlants" id="KQJ91445">
    <property type="protein sequence ID" value="KQJ91445"/>
    <property type="gene ID" value="BRADI_4g37760v3"/>
</dbReference>
<dbReference type="GeneID" id="104585144"/>
<dbReference type="HOGENOM" id="CLU_119247_0_1_1"/>
<feature type="region of interest" description="Disordered" evidence="7">
    <location>
        <begin position="74"/>
        <end position="98"/>
    </location>
</feature>
<dbReference type="eggNOG" id="ENOG502S25C">
    <property type="taxonomic scope" value="Eukaryota"/>
</dbReference>
<evidence type="ECO:0000256" key="7">
    <source>
        <dbReference type="SAM" id="MobiDB-lite"/>
    </source>
</evidence>
<keyword evidence="4" id="KW-0862">Zinc</keyword>
<evidence type="ECO:0000256" key="2">
    <source>
        <dbReference type="ARBA" id="ARBA00022723"/>
    </source>
</evidence>
<keyword evidence="5" id="KW-0539">Nucleus</keyword>
<evidence type="ECO:0000256" key="1">
    <source>
        <dbReference type="ARBA" id="ARBA00004123"/>
    </source>
</evidence>
<name>I1ISR6_BRADI</name>
<dbReference type="SUPFAM" id="SSF57667">
    <property type="entry name" value="beta-beta-alpha zinc fingers"/>
    <property type="match status" value="1"/>
</dbReference>
<dbReference type="Gramene" id="KQJ91445">
    <property type="protein sequence ID" value="KQJ91445"/>
    <property type="gene ID" value="BRADI_4g37760v3"/>
</dbReference>
<gene>
    <name evidence="10" type="primary">LOC104585144</name>
    <name evidence="9" type="ORF">BRADI_4g37760v3</name>
</gene>